<keyword evidence="4" id="KW-0967">Endosome</keyword>
<evidence type="ECO:0000259" key="8">
    <source>
        <dbReference type="PROSITE" id="PS50056"/>
    </source>
</evidence>
<feature type="compositionally biased region" description="Basic and acidic residues" evidence="6">
    <location>
        <begin position="709"/>
        <end position="720"/>
    </location>
</feature>
<dbReference type="Gene3D" id="1.25.40.280">
    <property type="entry name" value="alix/aip1 like domains"/>
    <property type="match status" value="1"/>
</dbReference>
<protein>
    <recommendedName>
        <fullName evidence="12">Tyrosine-protein phosphatase non-receptor type 23</fullName>
    </recommendedName>
</protein>
<gene>
    <name evidence="10" type="ORF">GHT06_022091</name>
</gene>
<dbReference type="Pfam" id="PF03097">
    <property type="entry name" value="BRO1"/>
    <property type="match status" value="1"/>
</dbReference>
<dbReference type="InterPro" id="IPR029021">
    <property type="entry name" value="Prot-tyrosine_phosphatase-like"/>
</dbReference>
<dbReference type="GO" id="GO:0048666">
    <property type="term" value="P:neuron development"/>
    <property type="evidence" value="ECO:0007669"/>
    <property type="project" value="UniProtKB-ARBA"/>
</dbReference>
<dbReference type="InterPro" id="IPR003595">
    <property type="entry name" value="Tyr_Pase_cat"/>
</dbReference>
<feature type="compositionally biased region" description="Polar residues" evidence="6">
    <location>
        <begin position="865"/>
        <end position="899"/>
    </location>
</feature>
<dbReference type="PANTHER" id="PTHR23030:SF30">
    <property type="entry name" value="TYROSINE-PROTEIN PHOSPHATASE NON-RECEPTOR TYPE 23"/>
    <property type="match status" value="1"/>
</dbReference>
<dbReference type="PROSITE" id="PS51180">
    <property type="entry name" value="BRO1"/>
    <property type="match status" value="1"/>
</dbReference>
<dbReference type="SMART" id="SM00194">
    <property type="entry name" value="PTPc"/>
    <property type="match status" value="1"/>
</dbReference>
<dbReference type="GO" id="GO:0045022">
    <property type="term" value="P:early endosome to late endosome transport"/>
    <property type="evidence" value="ECO:0007669"/>
    <property type="project" value="TreeGrafter"/>
</dbReference>
<dbReference type="InterPro" id="IPR016130">
    <property type="entry name" value="Tyr_Pase_AS"/>
</dbReference>
<feature type="compositionally biased region" description="Low complexity" evidence="6">
    <location>
        <begin position="842"/>
        <end position="864"/>
    </location>
</feature>
<dbReference type="GO" id="GO:0004725">
    <property type="term" value="F:protein tyrosine phosphatase activity"/>
    <property type="evidence" value="ECO:0007669"/>
    <property type="project" value="InterPro"/>
</dbReference>
<feature type="region of interest" description="Disordered" evidence="6">
    <location>
        <begin position="754"/>
        <end position="776"/>
    </location>
</feature>
<evidence type="ECO:0008006" key="12">
    <source>
        <dbReference type="Google" id="ProtNLM"/>
    </source>
</evidence>
<keyword evidence="5" id="KW-0175">Coiled coil</keyword>
<proteinExistence type="predicted"/>
<feature type="coiled-coil region" evidence="5">
    <location>
        <begin position="556"/>
        <end position="590"/>
    </location>
</feature>
<dbReference type="InterPro" id="IPR025304">
    <property type="entry name" value="ALIX_V_dom"/>
</dbReference>
<keyword evidence="3" id="KW-0963">Cytoplasm</keyword>
<name>A0AAD5KWH0_9CRUS</name>
<comment type="subcellular location">
    <subcellularLocation>
        <location evidence="2">Cytoplasm</location>
    </subcellularLocation>
    <subcellularLocation>
        <location evidence="1">Endosome</location>
    </subcellularLocation>
</comment>
<dbReference type="SMART" id="SM01041">
    <property type="entry name" value="BRO1"/>
    <property type="match status" value="1"/>
</dbReference>
<feature type="coiled-coil region" evidence="5">
    <location>
        <begin position="282"/>
        <end position="309"/>
    </location>
</feature>
<evidence type="ECO:0000256" key="4">
    <source>
        <dbReference type="ARBA" id="ARBA00022753"/>
    </source>
</evidence>
<feature type="region of interest" description="Disordered" evidence="6">
    <location>
        <begin position="1730"/>
        <end position="1757"/>
    </location>
</feature>
<evidence type="ECO:0000313" key="10">
    <source>
        <dbReference type="EMBL" id="KAI9551755.1"/>
    </source>
</evidence>
<feature type="domain" description="BRO1" evidence="9">
    <location>
        <begin position="6"/>
        <end position="406"/>
    </location>
</feature>
<keyword evidence="11" id="KW-1185">Reference proteome</keyword>
<evidence type="ECO:0000259" key="7">
    <source>
        <dbReference type="PROSITE" id="PS50055"/>
    </source>
</evidence>
<dbReference type="InterPro" id="IPR004328">
    <property type="entry name" value="BRO1_dom"/>
</dbReference>
<dbReference type="Gene3D" id="1.20.140.50">
    <property type="entry name" value="alix/aip1 like domains"/>
    <property type="match status" value="1"/>
</dbReference>
<feature type="compositionally biased region" description="Low complexity" evidence="6">
    <location>
        <begin position="810"/>
        <end position="835"/>
    </location>
</feature>
<dbReference type="GO" id="GO:0005768">
    <property type="term" value="C:endosome"/>
    <property type="evidence" value="ECO:0007669"/>
    <property type="project" value="UniProtKB-SubCell"/>
</dbReference>
<evidence type="ECO:0000259" key="9">
    <source>
        <dbReference type="PROSITE" id="PS51180"/>
    </source>
</evidence>
<dbReference type="EMBL" id="WJBH02000010">
    <property type="protein sequence ID" value="KAI9551755.1"/>
    <property type="molecule type" value="Genomic_DNA"/>
</dbReference>
<dbReference type="Pfam" id="PF13949">
    <property type="entry name" value="ALIX_LYPXL_bnd"/>
    <property type="match status" value="1"/>
</dbReference>
<dbReference type="PROSITE" id="PS00383">
    <property type="entry name" value="TYR_PHOSPHATASE_1"/>
    <property type="match status" value="1"/>
</dbReference>
<evidence type="ECO:0000256" key="1">
    <source>
        <dbReference type="ARBA" id="ARBA00004177"/>
    </source>
</evidence>
<evidence type="ECO:0000256" key="3">
    <source>
        <dbReference type="ARBA" id="ARBA00022490"/>
    </source>
</evidence>
<reference evidence="10 11" key="1">
    <citation type="submission" date="2022-05" db="EMBL/GenBank/DDBJ databases">
        <title>A multi-omics perspective on studying reproductive biology in Daphnia sinensis.</title>
        <authorList>
            <person name="Jia J."/>
        </authorList>
    </citation>
    <scope>NUCLEOTIDE SEQUENCE [LARGE SCALE GENOMIC DNA]</scope>
    <source>
        <strain evidence="10 11">WSL</strain>
    </source>
</reference>
<evidence type="ECO:0000256" key="5">
    <source>
        <dbReference type="SAM" id="Coils"/>
    </source>
</evidence>
<dbReference type="InterPro" id="IPR038499">
    <property type="entry name" value="BRO1_sf"/>
</dbReference>
<feature type="region of interest" description="Disordered" evidence="6">
    <location>
        <begin position="788"/>
        <end position="918"/>
    </location>
</feature>
<dbReference type="PRINTS" id="PR00700">
    <property type="entry name" value="PRTYPHPHTASE"/>
</dbReference>
<accession>A0AAD5KWH0</accession>
<organism evidence="10 11">
    <name type="scientific">Daphnia sinensis</name>
    <dbReference type="NCBI Taxonomy" id="1820382"/>
    <lineage>
        <taxon>Eukaryota</taxon>
        <taxon>Metazoa</taxon>
        <taxon>Ecdysozoa</taxon>
        <taxon>Arthropoda</taxon>
        <taxon>Crustacea</taxon>
        <taxon>Branchiopoda</taxon>
        <taxon>Diplostraca</taxon>
        <taxon>Cladocera</taxon>
        <taxon>Anomopoda</taxon>
        <taxon>Daphniidae</taxon>
        <taxon>Daphnia</taxon>
        <taxon>Daphnia similis group</taxon>
    </lineage>
</organism>
<dbReference type="InterPro" id="IPR000387">
    <property type="entry name" value="Tyr_Pase_dom"/>
</dbReference>
<dbReference type="Proteomes" id="UP000820818">
    <property type="component" value="Linkage Group LG10"/>
</dbReference>
<feature type="region of interest" description="Disordered" evidence="6">
    <location>
        <begin position="1235"/>
        <end position="1270"/>
    </location>
</feature>
<dbReference type="GO" id="GO:0043328">
    <property type="term" value="P:protein transport to vacuole involved in ubiquitin-dependent protein catabolic process via the multivesicular body sorting pathway"/>
    <property type="evidence" value="ECO:0007669"/>
    <property type="project" value="TreeGrafter"/>
</dbReference>
<dbReference type="GO" id="GO:0032456">
    <property type="term" value="P:endocytic recycling"/>
    <property type="evidence" value="ECO:0007669"/>
    <property type="project" value="TreeGrafter"/>
</dbReference>
<feature type="compositionally biased region" description="Low complexity" evidence="6">
    <location>
        <begin position="1251"/>
        <end position="1261"/>
    </location>
</feature>
<evidence type="ECO:0000256" key="2">
    <source>
        <dbReference type="ARBA" id="ARBA00004496"/>
    </source>
</evidence>
<feature type="region of interest" description="Disordered" evidence="6">
    <location>
        <begin position="709"/>
        <end position="742"/>
    </location>
</feature>
<dbReference type="Gene3D" id="3.90.190.10">
    <property type="entry name" value="Protein tyrosine phosphatase superfamily"/>
    <property type="match status" value="1"/>
</dbReference>
<dbReference type="PANTHER" id="PTHR23030">
    <property type="entry name" value="PCD6 INTERACTING PROTEIN-RELATED"/>
    <property type="match status" value="1"/>
</dbReference>
<evidence type="ECO:0000313" key="11">
    <source>
        <dbReference type="Proteomes" id="UP000820818"/>
    </source>
</evidence>
<evidence type="ECO:0000256" key="6">
    <source>
        <dbReference type="SAM" id="MobiDB-lite"/>
    </source>
</evidence>
<feature type="compositionally biased region" description="Polar residues" evidence="6">
    <location>
        <begin position="726"/>
        <end position="735"/>
    </location>
</feature>
<dbReference type="SUPFAM" id="SSF52799">
    <property type="entry name" value="(Phosphotyrosine protein) phosphatases II"/>
    <property type="match status" value="1"/>
</dbReference>
<dbReference type="SMART" id="SM00404">
    <property type="entry name" value="PTPc_motif"/>
    <property type="match status" value="1"/>
</dbReference>
<dbReference type="CDD" id="cd09234">
    <property type="entry name" value="V_HD-PTP_like"/>
    <property type="match status" value="1"/>
</dbReference>
<comment type="caution">
    <text evidence="10">The sequence shown here is derived from an EMBL/GenBank/DDBJ whole genome shotgun (WGS) entry which is preliminary data.</text>
</comment>
<dbReference type="InterPro" id="IPR000242">
    <property type="entry name" value="PTP_cat"/>
</dbReference>
<sequence>MEGVPKLYMLRTALKTSPERTDFSRKIKWQIREHFNEDPSSYANETRELETLRAAACHPPQDFTGCALLKKYYCQLNFLQNRFTFNEAGRDEVFFTWCDMYTGLAYTTTDIKHEMACILFNIGALHMNLGAMDSRQTADGMKISCSHFQCAAWAFQQLNEKFPQQRETDLGYDLVKFFGTVCLAQAQECILDKSIIDGRKPGIVAKVAAQIVEYYKLAVKVLDQGDNHPDGNALVEVAGVKAYNTWKKYAEFKMAFHQCVALLYMGIHSEEMQKMGERLAYFQAAMDKLTEATKKAKKLENKSESVNDAISFVHDVVGGKLKAAEKENEFVYHEKVPDRASLPDIKGASLVKGTPFDVQDPEIAGQDIFHRLVPMEAHEASSLYSEEKAKLLRRVGGNVEEKDQELDLFLTSLQVDQLRVHLEPSGLPQELVDICAAFSVESKDVVQSLVDAMGELSSVYTDVESSLAEVQNLLSEEQENERIYHGQGKRPPSMILKELSLEAGRFAEAHAKAADSNNLLHKAINSHLGNLRMLSLPLSEIEAQLPSIRVLESSKDQAAINELHRLLDKVEEMRKQRQMLYTQLREALKADDITKLATHQADLETLFTQELAKHQRLTSLIDQNLKAQEKILVALTEANARYADTRRSTVDIQQRRAATVSALMSSAEAYPDLLAKCQKGLEFYRKMDTNVTKLLQRLRSVCRVQQEEREQQEAARERNRPGPVASNRTETQEPTDVQGGPKLKDFLHLMKKDRSGMDPAFQPTSSAPPPGSAGAEIAAPFSYPYLRPTPLGAEQSEHHPQSSAYIPDGNSYYYQSNSSQSGFPPSGPSYSSDFPTTERTLSTNATQPSASSQANSAYYSAPSALQQQRSDPISSTSQPQQPLHVSAAGQTYLGQQPNGVGSGLPPFGSNANHQMHRQNYPPTSNYYCQVPGVGLSTPYAAASAPSTQQQSYPTVSQIGQQPIAMMSGSTATSPSSALQNYPMASYMPASGVPPTFPLTMANQQYPSSTATGSFTPTIASAAPHQQTYGAPTYLSQPSVGRDNLADSTPYSNTSVGISPTHQQQQYPYYSGASMYGYAPTTTTNSGVYPYQYSYSTLNSNMDGSGGFQHGTTGTNNSALAQSAGHKVEGTFTASASGIGQYQHYPYYPNPADPTNNYQYQLPGSYYQPNSYPPVANQMLQPAPMAPTAVSAAPAVVAPPPVAIPANPNAVGQVTSNLELLTLLDLSVPMAPVGGLLEPQPRETQGPGGNTQGTTTLTNSTSKSVMMAPATTSDQTKLTTISSAAEFLPHHEAPVVKAEIKLPSVPSVSHKDPLADAELASKLAVEVEKLDKLVGGLTRKSLNGPTSLDTRWKEVLDLQERESARHSISVARCYPMKNRFPDVLPYDHNRVELPTTKDDYINASLVPSLSPGAPSFIATQTPLPCSQQDFWTMIWQQSVEIVVCLLSDAEIPKPSPSTSAIYWPVEKGRDITSGPWTITLQSSNTRPYCHERILGLIKNGEAKQRVVVHLQFTAWPGSSFPASPAQFLQLTSEVLHFWQQQRSKAHPIVVHCLAGAGRTGLFCLLLTALSDLSSGNGLLDVVRVAASLCQHRRNMFRDREHLLFAYQALLYHAQDLLMKRGILSGTTSLQGSPIKKLHPSQDFIHSPTPTSTTNPTPVLEAAAEALKNENKGEEVSSQVIQEPTASALPTALTDPPTPKKNPLGALAILDPANFTLDGGQTNRHRVTKESFKNASQLGSMADPSDPLSQLDPLWSLAK</sequence>
<feature type="domain" description="Tyrosine specific protein phosphatases" evidence="8">
    <location>
        <begin position="1524"/>
        <end position="1602"/>
    </location>
</feature>
<dbReference type="PROSITE" id="PS50056">
    <property type="entry name" value="TYR_PHOSPHATASE_2"/>
    <property type="match status" value="1"/>
</dbReference>
<feature type="domain" description="Tyrosine-protein phosphatase" evidence="7">
    <location>
        <begin position="1376"/>
        <end position="1611"/>
    </location>
</feature>
<dbReference type="PROSITE" id="PS50055">
    <property type="entry name" value="TYR_PHOSPHATASE_PTP"/>
    <property type="match status" value="1"/>
</dbReference>
<dbReference type="Pfam" id="PF00102">
    <property type="entry name" value="Y_phosphatase"/>
    <property type="match status" value="1"/>
</dbReference>
<dbReference type="Gene3D" id="1.20.120.560">
    <property type="entry name" value="alix/aip1 in complex with the ypdl late domain"/>
    <property type="match status" value="1"/>
</dbReference>